<accession>A0A7Z7JE46</accession>
<evidence type="ECO:0008006" key="4">
    <source>
        <dbReference type="Google" id="ProtNLM"/>
    </source>
</evidence>
<evidence type="ECO:0000313" key="3">
    <source>
        <dbReference type="Proteomes" id="UP000257139"/>
    </source>
</evidence>
<dbReference type="SUPFAM" id="SSF50969">
    <property type="entry name" value="YVTN repeat-like/Quinoprotein amine dehydrogenase"/>
    <property type="match status" value="1"/>
</dbReference>
<reference evidence="2 3" key="1">
    <citation type="submission" date="2018-01" db="EMBL/GenBank/DDBJ databases">
        <authorList>
            <person name="Clerissi C."/>
        </authorList>
    </citation>
    <scope>NUCLEOTIDE SEQUENCE [LARGE SCALE GENOMIC DNA]</scope>
    <source>
        <strain evidence="2">Cupriavidus taiwanensis STM 6021</strain>
    </source>
</reference>
<keyword evidence="1" id="KW-0732">Signal</keyword>
<evidence type="ECO:0000256" key="1">
    <source>
        <dbReference type="SAM" id="SignalP"/>
    </source>
</evidence>
<organism evidence="2 3">
    <name type="scientific">Cupriavidus taiwanensis</name>
    <dbReference type="NCBI Taxonomy" id="164546"/>
    <lineage>
        <taxon>Bacteria</taxon>
        <taxon>Pseudomonadati</taxon>
        <taxon>Pseudomonadota</taxon>
        <taxon>Betaproteobacteria</taxon>
        <taxon>Burkholderiales</taxon>
        <taxon>Burkholderiaceae</taxon>
        <taxon>Cupriavidus</taxon>
    </lineage>
</organism>
<protein>
    <recommendedName>
        <fullName evidence="4">Lipoprotein</fullName>
    </recommendedName>
</protein>
<evidence type="ECO:0000313" key="2">
    <source>
        <dbReference type="EMBL" id="SPC23559.1"/>
    </source>
</evidence>
<dbReference type="RefSeq" id="WP_025585000.1">
    <property type="nucleotide sequence ID" value="NZ_LT976872.1"/>
</dbReference>
<dbReference type="InterPro" id="IPR011044">
    <property type="entry name" value="Quino_amine_DH_bsu"/>
</dbReference>
<dbReference type="EMBL" id="LT978514">
    <property type="protein sequence ID" value="SPC23559.1"/>
    <property type="molecule type" value="Genomic_DNA"/>
</dbReference>
<gene>
    <name evidence="2" type="ORF">CBM2594_B80056</name>
</gene>
<feature type="signal peptide" evidence="1">
    <location>
        <begin position="1"/>
        <end position="36"/>
    </location>
</feature>
<dbReference type="PROSITE" id="PS51257">
    <property type="entry name" value="PROKAR_LIPOPROTEIN"/>
    <property type="match status" value="1"/>
</dbReference>
<name>A0A7Z7JE46_9BURK</name>
<dbReference type="InterPro" id="IPR015943">
    <property type="entry name" value="WD40/YVTN_repeat-like_dom_sf"/>
</dbReference>
<proteinExistence type="predicted"/>
<feature type="chain" id="PRO_5031437211" description="Lipoprotein" evidence="1">
    <location>
        <begin position="37"/>
        <end position="400"/>
    </location>
</feature>
<dbReference type="Gene3D" id="2.130.10.10">
    <property type="entry name" value="YVTN repeat-like/Quinoprotein amine dehydrogenase"/>
    <property type="match status" value="1"/>
</dbReference>
<dbReference type="AlphaFoldDB" id="A0A7Z7JE46"/>
<dbReference type="Proteomes" id="UP000257139">
    <property type="component" value="Chromosome CBM2594_b"/>
</dbReference>
<sequence length="400" mass="44509">MMPLAKLRRGGLRNLGVASSICALLLALSACSQVNADSSGNATVALTKTLRIPSPLASEGIENQYSQLAWHPVTHELAANTMSGPWVFIVNPETGAHQTLRVRERGSEFRLAWLPKSRVLAASSFPYWNWVQWHFDGGKVERTDRQGLVKIDILNPRAYQALTVPSMGEVFLMAGDSVEPIGDDHARLALYSPDSPEPKQVWEFPDDGTYYHTGQSAAGMREGELIVALQVHRVIKPGTRTELAISEDDVWLVNLTQGKVQCRLDALEKRRDPVGNKGWQFEALSLTPDGSSLAVNSSGAFDIYDTKSCRRTHRLIDYYRDRSGSRSLLEFTSNGRYLIGAGGDVRVKEGGWLEVWRVSDWTRIRMGPEQSTWSLAVHPTRSEFALGRVGRIDLYTISEK</sequence>